<feature type="region of interest" description="Disordered" evidence="1">
    <location>
        <begin position="162"/>
        <end position="210"/>
    </location>
</feature>
<proteinExistence type="predicted"/>
<evidence type="ECO:0000256" key="1">
    <source>
        <dbReference type="SAM" id="MobiDB-lite"/>
    </source>
</evidence>
<accession>A0A0H2RFP7</accession>
<evidence type="ECO:0000313" key="2">
    <source>
        <dbReference type="EMBL" id="KLO03751.1"/>
    </source>
</evidence>
<protein>
    <submittedName>
        <fullName evidence="2">Uncharacterized protein</fullName>
    </submittedName>
</protein>
<dbReference type="AlphaFoldDB" id="A0A0H2RFP7"/>
<dbReference type="Proteomes" id="UP000053477">
    <property type="component" value="Unassembled WGS sequence"/>
</dbReference>
<evidence type="ECO:0000313" key="3">
    <source>
        <dbReference type="Proteomes" id="UP000053477"/>
    </source>
</evidence>
<reference evidence="2 3" key="1">
    <citation type="submission" date="2015-04" db="EMBL/GenBank/DDBJ databases">
        <title>Complete genome sequence of Schizopora paradoxa KUC8140, a cosmopolitan wood degrader in East Asia.</title>
        <authorList>
            <consortium name="DOE Joint Genome Institute"/>
            <person name="Min B."/>
            <person name="Park H."/>
            <person name="Jang Y."/>
            <person name="Kim J.-J."/>
            <person name="Kim K.H."/>
            <person name="Pangilinan J."/>
            <person name="Lipzen A."/>
            <person name="Riley R."/>
            <person name="Grigoriev I.V."/>
            <person name="Spatafora J.W."/>
            <person name="Choi I.-G."/>
        </authorList>
    </citation>
    <scope>NUCLEOTIDE SEQUENCE [LARGE SCALE GENOMIC DNA]</scope>
    <source>
        <strain evidence="2 3">KUC8140</strain>
    </source>
</reference>
<sequence length="262" mass="29228">MVQNVKMNGLELDSPRGKRCASCVTRLLINFQTRGLIEEDPDSLDESEVKYRLTQKGLRKFRKALHELEQPGVFASVREKIRFAQDLRQAIFPPAEPLIGQLYNKMAKLERRIPQSCMIDTDDESEDMDIEEDEAGNADTTLVEDNDLPNALPIASTSRLTLDERATPPPPHLSAHGSFNEQHLLSPPFSDEDDHESQFTPTPKSLYTPPDYPVVDMFAMPGSYGSVAGDNDNDDDLGEGDITMVEPHIDLTAVNDKLAGFK</sequence>
<feature type="non-terminal residue" evidence="2">
    <location>
        <position position="262"/>
    </location>
</feature>
<dbReference type="InParanoid" id="A0A0H2RFP7"/>
<dbReference type="EMBL" id="KQ087087">
    <property type="protein sequence ID" value="KLO03751.1"/>
    <property type="molecule type" value="Genomic_DNA"/>
</dbReference>
<name>A0A0H2RFP7_9AGAM</name>
<gene>
    <name evidence="2" type="ORF">SCHPADRAFT_767185</name>
</gene>
<keyword evidence="3" id="KW-1185">Reference proteome</keyword>
<organism evidence="2 3">
    <name type="scientific">Schizopora paradoxa</name>
    <dbReference type="NCBI Taxonomy" id="27342"/>
    <lineage>
        <taxon>Eukaryota</taxon>
        <taxon>Fungi</taxon>
        <taxon>Dikarya</taxon>
        <taxon>Basidiomycota</taxon>
        <taxon>Agaricomycotina</taxon>
        <taxon>Agaricomycetes</taxon>
        <taxon>Hymenochaetales</taxon>
        <taxon>Schizoporaceae</taxon>
        <taxon>Schizopora</taxon>
    </lineage>
</organism>